<dbReference type="InterPro" id="IPR016169">
    <property type="entry name" value="FAD-bd_PCMH_sub2"/>
</dbReference>
<evidence type="ECO:0008006" key="16">
    <source>
        <dbReference type="Google" id="ProtNLM"/>
    </source>
</evidence>
<evidence type="ECO:0000256" key="3">
    <source>
        <dbReference type="ARBA" id="ARBA00005466"/>
    </source>
</evidence>
<feature type="transmembrane region" description="Helical" evidence="11">
    <location>
        <begin position="1153"/>
        <end position="1173"/>
    </location>
</feature>
<dbReference type="SUPFAM" id="SSF81383">
    <property type="entry name" value="F-box domain"/>
    <property type="match status" value="1"/>
</dbReference>
<feature type="transmembrane region" description="Helical" evidence="11">
    <location>
        <begin position="1076"/>
        <end position="1095"/>
    </location>
</feature>
<dbReference type="Gene3D" id="3.30.465.10">
    <property type="match status" value="1"/>
</dbReference>
<dbReference type="GO" id="GO:0071949">
    <property type="term" value="F:FAD binding"/>
    <property type="evidence" value="ECO:0007669"/>
    <property type="project" value="InterPro"/>
</dbReference>
<name>A0AAV5ABQ5_9AGAM</name>
<dbReference type="InterPro" id="IPR036318">
    <property type="entry name" value="FAD-bd_PCMH-like_sf"/>
</dbReference>
<dbReference type="Pfam" id="PF00646">
    <property type="entry name" value="F-box"/>
    <property type="match status" value="1"/>
</dbReference>
<dbReference type="PANTHER" id="PTHR42973">
    <property type="entry name" value="BINDING OXIDOREDUCTASE, PUTATIVE (AFU_ORTHOLOGUE AFUA_1G17690)-RELATED"/>
    <property type="match status" value="1"/>
</dbReference>
<evidence type="ECO:0000256" key="1">
    <source>
        <dbReference type="ARBA" id="ARBA00001974"/>
    </source>
</evidence>
<dbReference type="EMBL" id="BPWL01000004">
    <property type="protein sequence ID" value="GJJ09906.1"/>
    <property type="molecule type" value="Genomic_DNA"/>
</dbReference>
<keyword evidence="6" id="KW-0274">FAD</keyword>
<accession>A0AAV5ABQ5</accession>
<dbReference type="InterPro" id="IPR016166">
    <property type="entry name" value="FAD-bd_PCMH"/>
</dbReference>
<evidence type="ECO:0000256" key="2">
    <source>
        <dbReference type="ARBA" id="ARBA00004141"/>
    </source>
</evidence>
<dbReference type="InterPro" id="IPR012951">
    <property type="entry name" value="BBE"/>
</dbReference>
<comment type="cofactor">
    <cofactor evidence="1">
        <name>FAD</name>
        <dbReference type="ChEBI" id="CHEBI:57692"/>
    </cofactor>
</comment>
<dbReference type="Gene3D" id="3.30.43.10">
    <property type="entry name" value="Uridine Diphospho-n-acetylenolpyruvylglucosamine Reductase, domain 2"/>
    <property type="match status" value="1"/>
</dbReference>
<keyword evidence="9 11" id="KW-0472">Membrane</keyword>
<evidence type="ECO:0000256" key="6">
    <source>
        <dbReference type="ARBA" id="ARBA00022827"/>
    </source>
</evidence>
<comment type="subcellular location">
    <subcellularLocation>
        <location evidence="2">Membrane</location>
        <topology evidence="2">Multi-pass membrane protein</topology>
    </subcellularLocation>
</comment>
<reference evidence="14" key="1">
    <citation type="submission" date="2021-10" db="EMBL/GenBank/DDBJ databases">
        <title>De novo Genome Assembly of Clathrus columnatus (Basidiomycota, Fungi) Using Illumina and Nanopore Sequence Data.</title>
        <authorList>
            <person name="Ogiso-Tanaka E."/>
            <person name="Itagaki H."/>
            <person name="Hosoya T."/>
            <person name="Hosaka K."/>
        </authorList>
    </citation>
    <scope>NUCLEOTIDE SEQUENCE</scope>
    <source>
        <strain evidence="14">MO-923</strain>
    </source>
</reference>
<proteinExistence type="inferred from homology"/>
<dbReference type="Gene3D" id="1.20.1740.10">
    <property type="entry name" value="Amino acid/polyamine transporter I"/>
    <property type="match status" value="1"/>
</dbReference>
<dbReference type="GO" id="GO:0016020">
    <property type="term" value="C:membrane"/>
    <property type="evidence" value="ECO:0007669"/>
    <property type="project" value="UniProtKB-SubCell"/>
</dbReference>
<evidence type="ECO:0000256" key="4">
    <source>
        <dbReference type="ARBA" id="ARBA00022630"/>
    </source>
</evidence>
<dbReference type="InterPro" id="IPR050416">
    <property type="entry name" value="FAD-linked_Oxidoreductase"/>
</dbReference>
<feature type="transmembrane region" description="Helical" evidence="11">
    <location>
        <begin position="1286"/>
        <end position="1308"/>
    </location>
</feature>
<dbReference type="GO" id="GO:0016491">
    <property type="term" value="F:oxidoreductase activity"/>
    <property type="evidence" value="ECO:0007669"/>
    <property type="project" value="UniProtKB-KW"/>
</dbReference>
<dbReference type="Pfam" id="PF13520">
    <property type="entry name" value="AA_permease_2"/>
    <property type="match status" value="1"/>
</dbReference>
<comment type="similarity">
    <text evidence="3">Belongs to the oxygen-dependent FAD-linked oxidoreductase family.</text>
</comment>
<keyword evidence="8" id="KW-0560">Oxidoreductase</keyword>
<evidence type="ECO:0000256" key="9">
    <source>
        <dbReference type="ARBA" id="ARBA00023136"/>
    </source>
</evidence>
<keyword evidence="15" id="KW-1185">Reference proteome</keyword>
<dbReference type="PROSITE" id="PS51387">
    <property type="entry name" value="FAD_PCMH"/>
    <property type="match status" value="1"/>
</dbReference>
<feature type="domain" description="F-box" evidence="12">
    <location>
        <begin position="460"/>
        <end position="506"/>
    </location>
</feature>
<feature type="transmembrane region" description="Helical" evidence="11">
    <location>
        <begin position="1232"/>
        <end position="1254"/>
    </location>
</feature>
<evidence type="ECO:0000256" key="8">
    <source>
        <dbReference type="ARBA" id="ARBA00023002"/>
    </source>
</evidence>
<dbReference type="Gene3D" id="3.40.462.20">
    <property type="match status" value="1"/>
</dbReference>
<feature type="transmembrane region" description="Helical" evidence="11">
    <location>
        <begin position="1127"/>
        <end position="1147"/>
    </location>
</feature>
<dbReference type="PROSITE" id="PS50181">
    <property type="entry name" value="FBOX"/>
    <property type="match status" value="1"/>
</dbReference>
<dbReference type="InterPro" id="IPR016167">
    <property type="entry name" value="FAD-bd_PCMH_sub1"/>
</dbReference>
<feature type="transmembrane region" description="Helical" evidence="11">
    <location>
        <begin position="1011"/>
        <end position="1032"/>
    </location>
</feature>
<dbReference type="GO" id="GO:0022857">
    <property type="term" value="F:transmembrane transporter activity"/>
    <property type="evidence" value="ECO:0007669"/>
    <property type="project" value="InterPro"/>
</dbReference>
<keyword evidence="7 11" id="KW-1133">Transmembrane helix</keyword>
<evidence type="ECO:0000256" key="7">
    <source>
        <dbReference type="ARBA" id="ARBA00022989"/>
    </source>
</evidence>
<evidence type="ECO:0000259" key="12">
    <source>
        <dbReference type="PROSITE" id="PS50181"/>
    </source>
</evidence>
<comment type="caution">
    <text evidence="14">The sequence shown here is derived from an EMBL/GenBank/DDBJ whole genome shotgun (WGS) entry which is preliminary data.</text>
</comment>
<keyword evidence="5 11" id="KW-0812">Transmembrane</keyword>
<feature type="transmembrane region" description="Helical" evidence="11">
    <location>
        <begin position="1044"/>
        <end position="1064"/>
    </location>
</feature>
<sequence>MSTFEEFKQKFKGDIVDPTSQDYEAAIDRWAINAIRRARDEEDISEALKYLVGNNIPLAVKGGGHNPSGASSIDDGVVIDLSRYINYANVDPESKTIDVGGGALWGAVDDAAIVHGLATVGGTMSETGVAGLALGGGHGVLSSKHGQAVDSILEMTVVLADSSIVSASKTSHPDLFWALRGGGGNFGIVSRFKLQLYPQRKTVYGGFLFFAPTQLDQVIAAFDQWLPTINEDQFTGLGFGRGPGRSPAVLMVLFHNGTVEEGRLKYKPFFDVGPVADMTQEMPYPAINKLLNAQSTLKRCYYMFGTSLRSSVAAHGAKLFERAMALSEQPTDESKQPFDITIIYEVASLNKILSVSPDDMAFRSRGKQNHVLINISWDKHVPGDVDEARTISRELSSIVESTAVEEVKENENEGYGNYVTHTADLKTKALKLWGNNYPRLQKIKKQYDPKNIFNRWIPIEPAFLQLPEEILISVIEKLTLKDILRISETCQSLYKLIGTSAAIRYQIEINVSGVVDGESSLPKADRLAILKRAERNWSTVQFARTETLKRRPGNLWELYGGMLAFSISPSDAPPNSRIYQGLTFIELPSAVRGTTSKVHHLEDLDYNIRDFGMDPSQDLLVLIERTQEALGGYSINLLTISNGKPHPMAAGSILSSFNQHPETQYSFVVQIMGDYLGLLFHTPTHGEFHDQFLLWNWKTSRRILFLGPCQHHVRYDSFSFISSNHFVVSRVQLIPEPDVTPSLQVYEFSESNNETIVNPDPYRIFELPPLYGSAIAASFVTRSDPSPNCLGILPNGQPRPFTTSPKSRLFTACLGLIRDFTDVLYVMLFIHQESFLSDQLPSQPSNLFPWDVWGPQYSRMLVLEHYEPVWVCYVHGMRFVRGIRLVNRETLPRTITSRLQILDFNPLSIRRNEDYGEQNVEIVDQESVISPRGFRIFANEVSTSLPFRRSTSLQTYPHTDFMIDEDVVVGLNRSSSEVEVSLQSPVVSEDSDGILEELGLHRELKRKFSKFTTISFAMGIMGTAASITSTANTPLLLGGPAATIWAWLLGAVELVSAYPTAGGIYTTTMFVVPSRYRSSVCFISAWITIVGQLATTASVNFALAEMILAAVTIGSNGSFVATPQQTYGLYAGINVLIGAINSLPTSFLHKISMGYVFVNLLATFSVIIGILIGGRHDLAPSTFVWTSIIDQSGWNNRGFVFLLGLLSVQWVMTDYDAAAHLAEETVNAAEATPLAIMVGSITTAILGFFVNVALCYGIKDITNLPGPTGLVVPQILWDNMGQTGGLVVFSFIIIVQTVVAMTCQLSSIRSIYAISRDNGLPDKKLLAKVWNRTRTPVNAAIFVVIVETLFGLLSLASAVAPVRSWQVYAERRGYGIACIGYVELSFSFKVGHSLNMPSRKQHRYYQGADLSSHHTQSHSDYTDSKNSLGEKL</sequence>
<dbReference type="Pfam" id="PF01565">
    <property type="entry name" value="FAD_binding_4"/>
    <property type="match status" value="1"/>
</dbReference>
<keyword evidence="4" id="KW-0285">Flavoprotein</keyword>
<evidence type="ECO:0000259" key="13">
    <source>
        <dbReference type="PROSITE" id="PS51387"/>
    </source>
</evidence>
<dbReference type="InterPro" id="IPR036047">
    <property type="entry name" value="F-box-like_dom_sf"/>
</dbReference>
<dbReference type="InterPro" id="IPR001810">
    <property type="entry name" value="F-box_dom"/>
</dbReference>
<feature type="region of interest" description="Disordered" evidence="10">
    <location>
        <begin position="1409"/>
        <end position="1432"/>
    </location>
</feature>
<evidence type="ECO:0000313" key="15">
    <source>
        <dbReference type="Proteomes" id="UP001050691"/>
    </source>
</evidence>
<gene>
    <name evidence="14" type="ORF">Clacol_004130</name>
</gene>
<evidence type="ECO:0000256" key="11">
    <source>
        <dbReference type="SAM" id="Phobius"/>
    </source>
</evidence>
<dbReference type="Pfam" id="PF08031">
    <property type="entry name" value="BBE"/>
    <property type="match status" value="1"/>
</dbReference>
<organism evidence="14 15">
    <name type="scientific">Clathrus columnatus</name>
    <dbReference type="NCBI Taxonomy" id="1419009"/>
    <lineage>
        <taxon>Eukaryota</taxon>
        <taxon>Fungi</taxon>
        <taxon>Dikarya</taxon>
        <taxon>Basidiomycota</taxon>
        <taxon>Agaricomycotina</taxon>
        <taxon>Agaricomycetes</taxon>
        <taxon>Phallomycetidae</taxon>
        <taxon>Phallales</taxon>
        <taxon>Clathraceae</taxon>
        <taxon>Clathrus</taxon>
    </lineage>
</organism>
<feature type="domain" description="FAD-binding PCMH-type" evidence="13">
    <location>
        <begin position="23"/>
        <end position="199"/>
    </location>
</feature>
<dbReference type="SUPFAM" id="SSF56176">
    <property type="entry name" value="FAD-binding/transporter-associated domain-like"/>
    <property type="match status" value="1"/>
</dbReference>
<evidence type="ECO:0000313" key="14">
    <source>
        <dbReference type="EMBL" id="GJJ09906.1"/>
    </source>
</evidence>
<feature type="compositionally biased region" description="Basic and acidic residues" evidence="10">
    <location>
        <begin position="1420"/>
        <end position="1432"/>
    </location>
</feature>
<feature type="transmembrane region" description="Helical" evidence="11">
    <location>
        <begin position="1194"/>
        <end position="1212"/>
    </location>
</feature>
<dbReference type="InterPro" id="IPR006094">
    <property type="entry name" value="Oxid_FAD_bind_N"/>
</dbReference>
<protein>
    <recommendedName>
        <fullName evidence="16">F-box domain-containing protein</fullName>
    </recommendedName>
</protein>
<feature type="transmembrane region" description="Helical" evidence="11">
    <location>
        <begin position="1339"/>
        <end position="1362"/>
    </location>
</feature>
<dbReference type="CDD" id="cd09917">
    <property type="entry name" value="F-box_SF"/>
    <property type="match status" value="1"/>
</dbReference>
<evidence type="ECO:0000256" key="5">
    <source>
        <dbReference type="ARBA" id="ARBA00022692"/>
    </source>
</evidence>
<evidence type="ECO:0000256" key="10">
    <source>
        <dbReference type="SAM" id="MobiDB-lite"/>
    </source>
</evidence>
<dbReference type="PANTHER" id="PTHR42973:SF39">
    <property type="entry name" value="FAD-BINDING PCMH-TYPE DOMAIN-CONTAINING PROTEIN"/>
    <property type="match status" value="1"/>
</dbReference>
<dbReference type="Proteomes" id="UP001050691">
    <property type="component" value="Unassembled WGS sequence"/>
</dbReference>
<dbReference type="InterPro" id="IPR002293">
    <property type="entry name" value="AA/rel_permease1"/>
</dbReference>